<dbReference type="InterPro" id="IPR016855">
    <property type="entry name" value="ERp29"/>
</dbReference>
<evidence type="ECO:0000313" key="3">
    <source>
        <dbReference type="EMBL" id="KAF7246087.1"/>
    </source>
</evidence>
<feature type="signal peptide" evidence="1">
    <location>
        <begin position="1"/>
        <end position="25"/>
    </location>
</feature>
<dbReference type="Gene3D" id="1.20.1150.12">
    <property type="entry name" value="Endoplasmic reticulum resident protein 29, C-terminal domain"/>
    <property type="match status" value="1"/>
</dbReference>
<evidence type="ECO:0000259" key="2">
    <source>
        <dbReference type="Pfam" id="PF07749"/>
    </source>
</evidence>
<organism evidence="3 4">
    <name type="scientific">Paragonimus skrjabini miyazakii</name>
    <dbReference type="NCBI Taxonomy" id="59628"/>
    <lineage>
        <taxon>Eukaryota</taxon>
        <taxon>Metazoa</taxon>
        <taxon>Spiralia</taxon>
        <taxon>Lophotrochozoa</taxon>
        <taxon>Platyhelminthes</taxon>
        <taxon>Trematoda</taxon>
        <taxon>Digenea</taxon>
        <taxon>Plagiorchiida</taxon>
        <taxon>Troglotremata</taxon>
        <taxon>Troglotrematidae</taxon>
        <taxon>Paragonimus</taxon>
    </lineage>
</organism>
<dbReference type="Pfam" id="PF07749">
    <property type="entry name" value="ERp29"/>
    <property type="match status" value="1"/>
</dbReference>
<dbReference type="PANTHER" id="PTHR12211">
    <property type="entry name" value="ENDOPLASMIC RETICULUM PROTEIN ERP29"/>
    <property type="match status" value="1"/>
</dbReference>
<proteinExistence type="predicted"/>
<sequence>MDLFRVPSGCLLLVFLLFTAGLLRSKGSESWELSYFSEQTNLTHLLEHLNDTPYTFVAVFDSLFPADRFLEYQDFAKHLKAFKDLNVYHMLHNPAVAYGESIFTKYNLTYVELPYYMLFSRERFSPVTYRGSWKSEDILRWIAEFTGLGLALPGCVASLDTLAHQARTASPEQLVNQILPQIKHIVALRHYVSSEFAQYYRTVAEKLVSQGPSFLAYESVRLRKLVDSEVSDWQKSNIKKRLNILTQFTQPTVGSVVRKTEL</sequence>
<keyword evidence="1" id="KW-0732">Signal</keyword>
<gene>
    <name evidence="3" type="ORF">EG68_10267</name>
</gene>
<dbReference type="EMBL" id="JTDE01006006">
    <property type="protein sequence ID" value="KAF7246087.1"/>
    <property type="molecule type" value="Genomic_DNA"/>
</dbReference>
<dbReference type="InterPro" id="IPR036356">
    <property type="entry name" value="ERp29_C_sf"/>
</dbReference>
<dbReference type="PANTHER" id="PTHR12211:SF0">
    <property type="entry name" value="ENDOPLASMIC RETICULUM RESIDENT PROTEIN 29"/>
    <property type="match status" value="1"/>
</dbReference>
<evidence type="ECO:0000256" key="1">
    <source>
        <dbReference type="SAM" id="SignalP"/>
    </source>
</evidence>
<accession>A0A8S9YGK7</accession>
<name>A0A8S9YGK7_9TREM</name>
<comment type="caution">
    <text evidence="3">The sequence shown here is derived from an EMBL/GenBank/DDBJ whole genome shotgun (WGS) entry which is preliminary data.</text>
</comment>
<dbReference type="OrthoDB" id="417262at2759"/>
<protein>
    <recommendedName>
        <fullName evidence="2">Endoplasmic reticulum resident protein 29 C-terminal domain-containing protein</fullName>
    </recommendedName>
</protein>
<dbReference type="InterPro" id="IPR011679">
    <property type="entry name" value="ERp29_C"/>
</dbReference>
<dbReference type="GO" id="GO:0005783">
    <property type="term" value="C:endoplasmic reticulum"/>
    <property type="evidence" value="ECO:0007669"/>
    <property type="project" value="InterPro"/>
</dbReference>
<feature type="domain" description="Endoplasmic reticulum resident protein 29 C-terminal" evidence="2">
    <location>
        <begin position="154"/>
        <end position="248"/>
    </location>
</feature>
<reference evidence="3" key="1">
    <citation type="submission" date="2019-07" db="EMBL/GenBank/DDBJ databases">
        <title>Annotation for the trematode Paragonimus miyazaki's.</title>
        <authorList>
            <person name="Choi Y.-J."/>
        </authorList>
    </citation>
    <scope>NUCLEOTIDE SEQUENCE</scope>
    <source>
        <strain evidence="3">Japan</strain>
    </source>
</reference>
<feature type="chain" id="PRO_5035924674" description="Endoplasmic reticulum resident protein 29 C-terminal domain-containing protein" evidence="1">
    <location>
        <begin position="26"/>
        <end position="262"/>
    </location>
</feature>
<dbReference type="AlphaFoldDB" id="A0A8S9YGK7"/>
<dbReference type="SUPFAM" id="SSF47933">
    <property type="entry name" value="ERP29 C domain-like"/>
    <property type="match status" value="1"/>
</dbReference>
<keyword evidence="4" id="KW-1185">Reference proteome</keyword>
<evidence type="ECO:0000313" key="4">
    <source>
        <dbReference type="Proteomes" id="UP000822476"/>
    </source>
</evidence>
<dbReference type="Proteomes" id="UP000822476">
    <property type="component" value="Unassembled WGS sequence"/>
</dbReference>